<dbReference type="InterPro" id="IPR018247">
    <property type="entry name" value="EF_Hand_1_Ca_BS"/>
</dbReference>
<dbReference type="Gene3D" id="1.10.238.10">
    <property type="entry name" value="EF-hand"/>
    <property type="match status" value="4"/>
</dbReference>
<feature type="domain" description="EF-hand" evidence="4">
    <location>
        <begin position="214"/>
        <end position="249"/>
    </location>
</feature>
<reference evidence="5 6" key="1">
    <citation type="submission" date="2018-02" db="EMBL/GenBank/DDBJ databases">
        <title>novel marine gammaproteobacteria from coastal saline agro ecosystem.</title>
        <authorList>
            <person name="Krishnan R."/>
            <person name="Ramesh Kumar N."/>
        </authorList>
    </citation>
    <scope>NUCLEOTIDE SEQUENCE [LARGE SCALE GENOMIC DNA]</scope>
    <source>
        <strain evidence="5 6">228</strain>
    </source>
</reference>
<evidence type="ECO:0000313" key="5">
    <source>
        <dbReference type="EMBL" id="PPC75310.1"/>
    </source>
</evidence>
<dbReference type="InterPro" id="IPR002048">
    <property type="entry name" value="EF_hand_dom"/>
</dbReference>
<dbReference type="InterPro" id="IPR011992">
    <property type="entry name" value="EF-hand-dom_pair"/>
</dbReference>
<sequence>MKALTNLKNTASNRILRTSLLVIGMMGAATAVYAASTDMSGKLGDGKVRMEEHFKQADTDGDGALSKAEVDAAIPRLAKHFDDIDANKDGKLTPDELKTYWQAHHDERMKDMQGKMQARFDERFKKADTNGDGQISKEEFEAEAAQRFAAMDKNGDGQLSREEITSQMRMHDGKHHDGKHGRMDDAERQAKLMDEFKKADTDGDGALSLAEAEKAMPRLAKHFDQLDADKDGKVTLTELQAAHKQHHQG</sequence>
<dbReference type="PANTHER" id="PTHR10827:SF98">
    <property type="entry name" value="45 KDA CALCIUM-BINDING PROTEIN"/>
    <property type="match status" value="1"/>
</dbReference>
<feature type="domain" description="EF-hand" evidence="4">
    <location>
        <begin position="139"/>
        <end position="174"/>
    </location>
</feature>
<evidence type="ECO:0000256" key="2">
    <source>
        <dbReference type="ARBA" id="ARBA00022737"/>
    </source>
</evidence>
<dbReference type="Pfam" id="PF13499">
    <property type="entry name" value="EF-hand_7"/>
    <property type="match status" value="2"/>
</dbReference>
<dbReference type="PROSITE" id="PS00018">
    <property type="entry name" value="EF_HAND_1"/>
    <property type="match status" value="3"/>
</dbReference>
<keyword evidence="2" id="KW-0677">Repeat</keyword>
<keyword evidence="1" id="KW-0479">Metal-binding</keyword>
<comment type="caution">
    <text evidence="5">The sequence shown here is derived from an EMBL/GenBank/DDBJ whole genome shotgun (WGS) entry which is preliminary data.</text>
</comment>
<dbReference type="PANTHER" id="PTHR10827">
    <property type="entry name" value="RETICULOCALBIN"/>
    <property type="match status" value="1"/>
</dbReference>
<gene>
    <name evidence="5" type="ORF">C4K68_22010</name>
</gene>
<feature type="chain" id="PRO_5015666570" description="EF-hand domain-containing protein" evidence="3">
    <location>
        <begin position="35"/>
        <end position="249"/>
    </location>
</feature>
<protein>
    <recommendedName>
        <fullName evidence="4">EF-hand domain-containing protein</fullName>
    </recommendedName>
</protein>
<keyword evidence="3" id="KW-0732">Signal</keyword>
<organism evidence="5 6">
    <name type="scientific">Proteobacteria bacterium 228</name>
    <dbReference type="NCBI Taxonomy" id="2083153"/>
    <lineage>
        <taxon>Bacteria</taxon>
        <taxon>Pseudomonadati</taxon>
        <taxon>Pseudomonadota</taxon>
    </lineage>
</organism>
<feature type="signal peptide" evidence="3">
    <location>
        <begin position="1"/>
        <end position="34"/>
    </location>
</feature>
<dbReference type="PROSITE" id="PS50222">
    <property type="entry name" value="EF_HAND_2"/>
    <property type="match status" value="3"/>
</dbReference>
<dbReference type="SMART" id="SM00054">
    <property type="entry name" value="EFh"/>
    <property type="match status" value="6"/>
</dbReference>
<evidence type="ECO:0000256" key="1">
    <source>
        <dbReference type="ARBA" id="ARBA00022723"/>
    </source>
</evidence>
<dbReference type="OrthoDB" id="6706523at2"/>
<accession>A0A2S5KKQ2</accession>
<evidence type="ECO:0000313" key="6">
    <source>
        <dbReference type="Proteomes" id="UP000238196"/>
    </source>
</evidence>
<dbReference type="SUPFAM" id="SSF47473">
    <property type="entry name" value="EF-hand"/>
    <property type="match status" value="2"/>
</dbReference>
<evidence type="ECO:0000256" key="3">
    <source>
        <dbReference type="SAM" id="SignalP"/>
    </source>
</evidence>
<evidence type="ECO:0000259" key="4">
    <source>
        <dbReference type="PROSITE" id="PS50222"/>
    </source>
</evidence>
<dbReference type="EMBL" id="PRLP01000106">
    <property type="protein sequence ID" value="PPC75310.1"/>
    <property type="molecule type" value="Genomic_DNA"/>
</dbReference>
<dbReference type="GO" id="GO:0005509">
    <property type="term" value="F:calcium ion binding"/>
    <property type="evidence" value="ECO:0007669"/>
    <property type="project" value="InterPro"/>
</dbReference>
<name>A0A2S5KKQ2_9PROT</name>
<dbReference type="Pfam" id="PF13202">
    <property type="entry name" value="EF-hand_5"/>
    <property type="match status" value="2"/>
</dbReference>
<dbReference type="Proteomes" id="UP000238196">
    <property type="component" value="Unassembled WGS sequence"/>
</dbReference>
<proteinExistence type="predicted"/>
<dbReference type="AlphaFoldDB" id="A0A2S5KKQ2"/>
<feature type="domain" description="EF-hand" evidence="4">
    <location>
        <begin position="72"/>
        <end position="107"/>
    </location>
</feature>